<sequence length="109" mass="12112">MSKKRFPPDLSAPAFLPTAKAAGFSRVFGEAEGALVGQGRRHGVELIEMLVHDRSSRLWRDTDNFRDWGLENVHPVGLMPTGAGLIAWAGGMADRWSRHRARKWGTRCA</sequence>
<protein>
    <submittedName>
        <fullName evidence="1">Uncharacterized protein</fullName>
    </submittedName>
</protein>
<reference evidence="1 2" key="1">
    <citation type="journal article" date="2014" name="BMC Genomics">
        <title>Comparison of environmental and isolate Sulfobacillus genomes reveals diverse carbon, sulfur, nitrogen, and hydrogen metabolisms.</title>
        <authorList>
            <person name="Justice N.B."/>
            <person name="Norman A."/>
            <person name="Brown C.T."/>
            <person name="Singh A."/>
            <person name="Thomas B.C."/>
            <person name="Banfield J.F."/>
        </authorList>
    </citation>
    <scope>NUCLEOTIDE SEQUENCE [LARGE SCALE GENOMIC DNA]</scope>
    <source>
        <strain evidence="1">AMDSBA3</strain>
    </source>
</reference>
<name>A0A2T2WNN7_9FIRM</name>
<dbReference type="EMBL" id="PXYV01000003">
    <property type="protein sequence ID" value="PSR23823.1"/>
    <property type="molecule type" value="Genomic_DNA"/>
</dbReference>
<evidence type="ECO:0000313" key="2">
    <source>
        <dbReference type="Proteomes" id="UP000241848"/>
    </source>
</evidence>
<accession>A0A2T2WNN7</accession>
<dbReference type="AlphaFoldDB" id="A0A2T2WNN7"/>
<organism evidence="1 2">
    <name type="scientific">Sulfobacillus acidophilus</name>
    <dbReference type="NCBI Taxonomy" id="53633"/>
    <lineage>
        <taxon>Bacteria</taxon>
        <taxon>Bacillati</taxon>
        <taxon>Bacillota</taxon>
        <taxon>Clostridia</taxon>
        <taxon>Eubacteriales</taxon>
        <taxon>Clostridiales Family XVII. Incertae Sedis</taxon>
        <taxon>Sulfobacillus</taxon>
    </lineage>
</organism>
<proteinExistence type="predicted"/>
<gene>
    <name evidence="1" type="ORF">C7B45_02080</name>
</gene>
<evidence type="ECO:0000313" key="1">
    <source>
        <dbReference type="EMBL" id="PSR23823.1"/>
    </source>
</evidence>
<comment type="caution">
    <text evidence="1">The sequence shown here is derived from an EMBL/GenBank/DDBJ whole genome shotgun (WGS) entry which is preliminary data.</text>
</comment>
<dbReference type="Proteomes" id="UP000241848">
    <property type="component" value="Unassembled WGS sequence"/>
</dbReference>